<evidence type="ECO:0000313" key="1">
    <source>
        <dbReference type="EMBL" id="CAD8090729.1"/>
    </source>
</evidence>
<dbReference type="Proteomes" id="UP000692954">
    <property type="component" value="Unassembled WGS sequence"/>
</dbReference>
<gene>
    <name evidence="1" type="ORF">PSON_ATCC_30995.1.T0560161</name>
</gene>
<proteinExistence type="predicted"/>
<reference evidence="1" key="1">
    <citation type="submission" date="2021-01" db="EMBL/GenBank/DDBJ databases">
        <authorList>
            <consortium name="Genoscope - CEA"/>
            <person name="William W."/>
        </authorList>
    </citation>
    <scope>NUCLEOTIDE SEQUENCE</scope>
</reference>
<dbReference type="AlphaFoldDB" id="A0A8S1NHH3"/>
<keyword evidence="2" id="KW-1185">Reference proteome</keyword>
<organism evidence="1 2">
    <name type="scientific">Paramecium sonneborni</name>
    <dbReference type="NCBI Taxonomy" id="65129"/>
    <lineage>
        <taxon>Eukaryota</taxon>
        <taxon>Sar</taxon>
        <taxon>Alveolata</taxon>
        <taxon>Ciliophora</taxon>
        <taxon>Intramacronucleata</taxon>
        <taxon>Oligohymenophorea</taxon>
        <taxon>Peniculida</taxon>
        <taxon>Parameciidae</taxon>
        <taxon>Paramecium</taxon>
    </lineage>
</organism>
<evidence type="ECO:0000313" key="2">
    <source>
        <dbReference type="Proteomes" id="UP000692954"/>
    </source>
</evidence>
<comment type="caution">
    <text evidence="1">The sequence shown here is derived from an EMBL/GenBank/DDBJ whole genome shotgun (WGS) entry which is preliminary data.</text>
</comment>
<dbReference type="EMBL" id="CAJJDN010000056">
    <property type="protein sequence ID" value="CAD8090729.1"/>
    <property type="molecule type" value="Genomic_DNA"/>
</dbReference>
<sequence length="38" mass="4708">MKPNMTWKLLKFDDAIRKQYIQFLNHSQFQIRLKLSLI</sequence>
<accession>A0A8S1NHH3</accession>
<name>A0A8S1NHH3_9CILI</name>
<protein>
    <submittedName>
        <fullName evidence="1">Uncharacterized protein</fullName>
    </submittedName>
</protein>